<evidence type="ECO:0000256" key="1">
    <source>
        <dbReference type="ARBA" id="ARBA00004123"/>
    </source>
</evidence>
<evidence type="ECO:0000256" key="5">
    <source>
        <dbReference type="ARBA" id="ARBA00023242"/>
    </source>
</evidence>
<reference evidence="8 9" key="1">
    <citation type="journal article" date="2016" name="PLoS Pathog.">
        <title>Biosynthesis of antibiotic leucinostatins in bio-control fungus Purpureocillium lilacinum and their inhibition on phytophthora revealed by genome mining.</title>
        <authorList>
            <person name="Wang G."/>
            <person name="Liu Z."/>
            <person name="Lin R."/>
            <person name="Li E."/>
            <person name="Mao Z."/>
            <person name="Ling J."/>
            <person name="Yang Y."/>
            <person name="Yin W.B."/>
            <person name="Xie B."/>
        </authorList>
    </citation>
    <scope>NUCLEOTIDE SEQUENCE [LARGE SCALE GENOMIC DNA]</scope>
    <source>
        <strain evidence="8">170</strain>
    </source>
</reference>
<dbReference type="InterPro" id="IPR001138">
    <property type="entry name" value="Zn2Cys6_DnaBD"/>
</dbReference>
<evidence type="ECO:0000256" key="4">
    <source>
        <dbReference type="ARBA" id="ARBA00023163"/>
    </source>
</evidence>
<dbReference type="GO" id="GO:0000981">
    <property type="term" value="F:DNA-binding transcription factor activity, RNA polymerase II-specific"/>
    <property type="evidence" value="ECO:0007669"/>
    <property type="project" value="InterPro"/>
</dbReference>
<accession>A0A179FIF1</accession>
<evidence type="ECO:0000313" key="9">
    <source>
        <dbReference type="Proteomes" id="UP000078397"/>
    </source>
</evidence>
<feature type="region of interest" description="Disordered" evidence="6">
    <location>
        <begin position="129"/>
        <end position="231"/>
    </location>
</feature>
<dbReference type="RefSeq" id="XP_018142097.1">
    <property type="nucleotide sequence ID" value="XM_018291711.1"/>
</dbReference>
<dbReference type="Gene3D" id="4.10.240.10">
    <property type="entry name" value="Zn(2)-C6 fungal-type DNA-binding domain"/>
    <property type="match status" value="1"/>
</dbReference>
<name>A0A179FIF1_METCM</name>
<dbReference type="PROSITE" id="PS00463">
    <property type="entry name" value="ZN2_CY6_FUNGAL_1"/>
    <property type="match status" value="1"/>
</dbReference>
<dbReference type="Pfam" id="PF00172">
    <property type="entry name" value="Zn_clus"/>
    <property type="match status" value="1"/>
</dbReference>
<keyword evidence="3" id="KW-0805">Transcription regulation</keyword>
<keyword evidence="2" id="KW-0479">Metal-binding</keyword>
<evidence type="ECO:0000256" key="3">
    <source>
        <dbReference type="ARBA" id="ARBA00023015"/>
    </source>
</evidence>
<dbReference type="CDD" id="cd12148">
    <property type="entry name" value="fungal_TF_MHR"/>
    <property type="match status" value="1"/>
</dbReference>
<dbReference type="STRING" id="1380566.A0A179FIF1"/>
<dbReference type="SMART" id="SM00066">
    <property type="entry name" value="GAL4"/>
    <property type="match status" value="1"/>
</dbReference>
<keyword evidence="5" id="KW-0539">Nucleus</keyword>
<dbReference type="Pfam" id="PF04082">
    <property type="entry name" value="Fungal_trans"/>
    <property type="match status" value="1"/>
</dbReference>
<sequence>MSSNAVTHAADERSNVTGELESASAARSWVCIVSEMVSLEFPFPLFIPNLSEHLTNQLAQQSGLQSGSSVLPDGQDSDLTQAGHKRLRTTAACVRCRTKKLKCDAQKPACTLCSKKGHQCEYISTKRRGSKLLPGGSLSTDRRQFAPQTDESYGRASNGPSSVSPPQHEVDAEMRDGPGLDTPSQANSARPNEATGSQSTRHVPQGSLSGTSQDPGETPDSQHREPYEPPSGRYVLPYLDSFLENIHPISCNNFLHPGSLCAGIDRAPPLLLLAICGSSAKFMPGDNSRQKGSIWIDEAKSIIMRNMGGSSTLTISAIQFLALHEMHNGNYTSAWNLVGVAIRMTLDLRLYETDASTSFLQQECRRRLMWAVFVSDLLFDNDQLEIDMELLLDVPLPCNLWNFTQGIPCKTLTLRQLQRRVDDVATQQSSNHCAFLISILVLRRKILRYIRSIHAAMDVPWMDGSLFAALRNDLYTWKSNLPKNYAFNERHMYMFRVSRHLDIFMMIHAYYHQCCILLFGIFLPDSLEPNLEQVAAQAPPQFLQDCAEEFLLHAKDMSHLIQRVFNVEPEHLFRDPWFSVCIWDGTCALLAAIPWQEDDAESRADAAELLKANLQALQNTMPKMPLAEQIYHHCCAAIRHHGLEEAVGIPLSTPPPSLSGDNATPLHLERFYRRYLFFSTTKTQEAPEWDELLAASGTNVVENDDAETPRRSSIRLSNARLKPMAFNSPMGIPPFNPANAPQGDMTPFWTPDDLQWWQLQSPYVDPSGFAGAMGTDIRHVPL</sequence>
<dbReference type="OrthoDB" id="2943660at2759"/>
<dbReference type="EMBL" id="LSBJ02000005">
    <property type="protein sequence ID" value="OAQ64783.1"/>
    <property type="molecule type" value="Genomic_DNA"/>
</dbReference>
<feature type="compositionally biased region" description="Polar residues" evidence="6">
    <location>
        <begin position="182"/>
        <end position="215"/>
    </location>
</feature>
<comment type="subcellular location">
    <subcellularLocation>
        <location evidence="1">Nucleus</location>
    </subcellularLocation>
</comment>
<dbReference type="PROSITE" id="PS50048">
    <property type="entry name" value="ZN2_CY6_FUNGAL_2"/>
    <property type="match status" value="1"/>
</dbReference>
<dbReference type="Proteomes" id="UP000078397">
    <property type="component" value="Unassembled WGS sequence"/>
</dbReference>
<evidence type="ECO:0000259" key="7">
    <source>
        <dbReference type="PROSITE" id="PS50048"/>
    </source>
</evidence>
<feature type="compositionally biased region" description="Basic and acidic residues" evidence="6">
    <location>
        <begin position="168"/>
        <end position="178"/>
    </location>
</feature>
<dbReference type="GO" id="GO:0006351">
    <property type="term" value="P:DNA-templated transcription"/>
    <property type="evidence" value="ECO:0007669"/>
    <property type="project" value="InterPro"/>
</dbReference>
<keyword evidence="9" id="KW-1185">Reference proteome</keyword>
<proteinExistence type="predicted"/>
<dbReference type="GO" id="GO:0008270">
    <property type="term" value="F:zinc ion binding"/>
    <property type="evidence" value="ECO:0007669"/>
    <property type="project" value="InterPro"/>
</dbReference>
<dbReference type="InterPro" id="IPR007219">
    <property type="entry name" value="XnlR_reg_dom"/>
</dbReference>
<dbReference type="KEGG" id="pchm:VFPPC_13939"/>
<evidence type="ECO:0000313" key="8">
    <source>
        <dbReference type="EMBL" id="OAQ64783.1"/>
    </source>
</evidence>
<dbReference type="PANTHER" id="PTHR47338:SF7">
    <property type="entry name" value="ZN(II)2CYS6 TRANSCRIPTION FACTOR (EUROFUNG)"/>
    <property type="match status" value="1"/>
</dbReference>
<gene>
    <name evidence="8" type="ORF">VFPPC_13939</name>
</gene>
<organism evidence="8 9">
    <name type="scientific">Pochonia chlamydosporia 170</name>
    <dbReference type="NCBI Taxonomy" id="1380566"/>
    <lineage>
        <taxon>Eukaryota</taxon>
        <taxon>Fungi</taxon>
        <taxon>Dikarya</taxon>
        <taxon>Ascomycota</taxon>
        <taxon>Pezizomycotina</taxon>
        <taxon>Sordariomycetes</taxon>
        <taxon>Hypocreomycetidae</taxon>
        <taxon>Hypocreales</taxon>
        <taxon>Clavicipitaceae</taxon>
        <taxon>Pochonia</taxon>
    </lineage>
</organism>
<dbReference type="InterPro" id="IPR036864">
    <property type="entry name" value="Zn2-C6_fun-type_DNA-bd_sf"/>
</dbReference>
<dbReference type="AlphaFoldDB" id="A0A179FIF1"/>
<feature type="domain" description="Zn(2)-C6 fungal-type" evidence="7">
    <location>
        <begin position="92"/>
        <end position="122"/>
    </location>
</feature>
<keyword evidence="4" id="KW-0804">Transcription</keyword>
<dbReference type="GO" id="GO:0005634">
    <property type="term" value="C:nucleus"/>
    <property type="evidence" value="ECO:0007669"/>
    <property type="project" value="UniProtKB-SubCell"/>
</dbReference>
<evidence type="ECO:0000256" key="6">
    <source>
        <dbReference type="SAM" id="MobiDB-lite"/>
    </source>
</evidence>
<protein>
    <submittedName>
        <fullName evidence="8">Fungal specific transcription factor domain-containing protein</fullName>
    </submittedName>
</protein>
<dbReference type="GO" id="GO:0003677">
    <property type="term" value="F:DNA binding"/>
    <property type="evidence" value="ECO:0007669"/>
    <property type="project" value="InterPro"/>
</dbReference>
<evidence type="ECO:0000256" key="2">
    <source>
        <dbReference type="ARBA" id="ARBA00022723"/>
    </source>
</evidence>
<comment type="caution">
    <text evidence="8">The sequence shown here is derived from an EMBL/GenBank/DDBJ whole genome shotgun (WGS) entry which is preliminary data.</text>
</comment>
<dbReference type="SUPFAM" id="SSF57701">
    <property type="entry name" value="Zn2/Cys6 DNA-binding domain"/>
    <property type="match status" value="1"/>
</dbReference>
<dbReference type="InterPro" id="IPR050815">
    <property type="entry name" value="TF_fung"/>
</dbReference>
<dbReference type="PANTHER" id="PTHR47338">
    <property type="entry name" value="ZN(II)2CYS6 TRANSCRIPTION FACTOR (EUROFUNG)-RELATED"/>
    <property type="match status" value="1"/>
</dbReference>
<dbReference type="CDD" id="cd00067">
    <property type="entry name" value="GAL4"/>
    <property type="match status" value="1"/>
</dbReference>
<dbReference type="GeneID" id="28855705"/>